<organism evidence="1 2">
    <name type="scientific">Zasmidium cellare</name>
    <name type="common">Wine cellar mold</name>
    <name type="synonym">Racodium cellare</name>
    <dbReference type="NCBI Taxonomy" id="395010"/>
    <lineage>
        <taxon>Eukaryota</taxon>
        <taxon>Fungi</taxon>
        <taxon>Dikarya</taxon>
        <taxon>Ascomycota</taxon>
        <taxon>Pezizomycotina</taxon>
        <taxon>Dothideomycetes</taxon>
        <taxon>Dothideomycetidae</taxon>
        <taxon>Mycosphaerellales</taxon>
        <taxon>Mycosphaerellaceae</taxon>
        <taxon>Zasmidium</taxon>
    </lineage>
</organism>
<comment type="caution">
    <text evidence="1">The sequence shown here is derived from an EMBL/GenBank/DDBJ whole genome shotgun (WGS) entry which is preliminary data.</text>
</comment>
<evidence type="ECO:0000313" key="1">
    <source>
        <dbReference type="EMBL" id="KAK4504444.1"/>
    </source>
</evidence>
<dbReference type="EMBL" id="JAXOVC010000003">
    <property type="protein sequence ID" value="KAK4504444.1"/>
    <property type="molecule type" value="Genomic_DNA"/>
</dbReference>
<proteinExistence type="predicted"/>
<reference evidence="1 2" key="1">
    <citation type="journal article" date="2023" name="G3 (Bethesda)">
        <title>A chromosome-level genome assembly of Zasmidium syzygii isolated from banana leaves.</title>
        <authorList>
            <person name="van Westerhoven A.C."/>
            <person name="Mehrabi R."/>
            <person name="Talebi R."/>
            <person name="Steentjes M.B.F."/>
            <person name="Corcolon B."/>
            <person name="Chong P.A."/>
            <person name="Kema G.H.J."/>
            <person name="Seidl M.F."/>
        </authorList>
    </citation>
    <scope>NUCLEOTIDE SEQUENCE [LARGE SCALE GENOMIC DNA]</scope>
    <source>
        <strain evidence="1 2">P124</strain>
    </source>
</reference>
<dbReference type="PANTHER" id="PTHR39598:SF1">
    <property type="entry name" value="AUSTINOID BIOSYNTHESIS CLUSTERS PROTEIN F-RELATED"/>
    <property type="match status" value="1"/>
</dbReference>
<dbReference type="Proteomes" id="UP001305779">
    <property type="component" value="Unassembled WGS sequence"/>
</dbReference>
<evidence type="ECO:0000313" key="2">
    <source>
        <dbReference type="Proteomes" id="UP001305779"/>
    </source>
</evidence>
<dbReference type="PANTHER" id="PTHR39598">
    <property type="entry name" value="AUSTINOL SYNTHESIS PROTEIN F-RELATED"/>
    <property type="match status" value="1"/>
</dbReference>
<name>A0ABR0ES75_ZASCE</name>
<gene>
    <name evidence="1" type="ORF">PRZ48_005360</name>
</gene>
<dbReference type="InterPro" id="IPR032710">
    <property type="entry name" value="NTF2-like_dom_sf"/>
</dbReference>
<evidence type="ECO:0008006" key="3">
    <source>
        <dbReference type="Google" id="ProtNLM"/>
    </source>
</evidence>
<protein>
    <recommendedName>
        <fullName evidence="3">SnoaL-like domain-containing protein</fullName>
    </recommendedName>
</protein>
<dbReference type="SUPFAM" id="SSF54427">
    <property type="entry name" value="NTF2-like"/>
    <property type="match status" value="1"/>
</dbReference>
<dbReference type="InterPro" id="IPR050977">
    <property type="entry name" value="Fungal_Meroterpenoid_Isomerase"/>
</dbReference>
<keyword evidence="2" id="KW-1185">Reference proteome</keyword>
<dbReference type="Gene3D" id="3.10.450.50">
    <property type="match status" value="1"/>
</dbReference>
<sequence length="141" mass="16010">MTSLSDCQRRTAVRLLEGWDEHTVDGLLRDRTPDCLNGALPKRLGRHGRSNDEIAGGIRKLSPLLDDVKMKIWNIISDPEQHQAVVHATAMGETPLGFYENEHVFFLSFNEDGSKVNRVEEYVDTSYSEAFVKKMQAYAQK</sequence>
<accession>A0ABR0ES75</accession>